<gene>
    <name evidence="3" type="ORF">EVOR1521_LOCUS16163</name>
</gene>
<protein>
    <recommendedName>
        <fullName evidence="5">PDZ domain-containing protein</fullName>
    </recommendedName>
</protein>
<sequence length="567" mass="60513">MKGEVAAAKKAADKEAASASAAEQEAKLHMQRLQAAQKAAQKAQDEKQLQQAKQTASAESVLAHEAEHNATVKRLEAKIAHDKVRFMEMQSLRGSLQGEPSSVSNYLMIAGVVGLLALCIFLVPGRSKKAKQEPLKEPLLSEEDPAWATEDTEMTAEAFCLAALVTSEPFCEEDEETTLLHAQKVLKPNANSSEGPRFSAARLLALESNFSGSIALQELKNRTSVWAASMVQLTQSERAKLSAAYGSGLTMVLSFALAAFFCSCCAIMALRNFIEEPEKPPLAFPGTDALRRLRERYRNPRTPPGTSQGQRGAGAAGAAGAAPPPESLDPPWRVVVVDAPLPGDRLGVMLAEDSLVVTEITDPRAAGFGFQVGERVVHINGVPVFQQADFEKVLTGAMRDFHVTGRPITLSTVDATSNASKPDLAKESRDGVCGKWKLSNGEVFFISQMPGVDRLMLTMLAGSVPAASGLLVPEANGPDLRCLLFRTDGSECGEVQISIGNGSGLEAAFRANTSASFGPTLQANRVPGEFPSRASLTPMPRTFDSASNRPSMTPPTLPPHSRPPTQL</sequence>
<feature type="transmembrane region" description="Helical" evidence="2">
    <location>
        <begin position="103"/>
        <end position="123"/>
    </location>
</feature>
<feature type="region of interest" description="Disordered" evidence="1">
    <location>
        <begin position="520"/>
        <end position="567"/>
    </location>
</feature>
<feature type="region of interest" description="Disordered" evidence="1">
    <location>
        <begin position="1"/>
        <end position="61"/>
    </location>
</feature>
<evidence type="ECO:0008006" key="5">
    <source>
        <dbReference type="Google" id="ProtNLM"/>
    </source>
</evidence>
<dbReference type="EMBL" id="CAUJNA010002157">
    <property type="protein sequence ID" value="CAJ1390856.1"/>
    <property type="molecule type" value="Genomic_DNA"/>
</dbReference>
<reference evidence="3" key="1">
    <citation type="submission" date="2023-08" db="EMBL/GenBank/DDBJ databases">
        <authorList>
            <person name="Chen Y."/>
            <person name="Shah S."/>
            <person name="Dougan E. K."/>
            <person name="Thang M."/>
            <person name="Chan C."/>
        </authorList>
    </citation>
    <scope>NUCLEOTIDE SEQUENCE</scope>
</reference>
<evidence type="ECO:0000313" key="4">
    <source>
        <dbReference type="Proteomes" id="UP001178507"/>
    </source>
</evidence>
<keyword evidence="2" id="KW-0812">Transmembrane</keyword>
<organism evidence="3 4">
    <name type="scientific">Effrenium voratum</name>
    <dbReference type="NCBI Taxonomy" id="2562239"/>
    <lineage>
        <taxon>Eukaryota</taxon>
        <taxon>Sar</taxon>
        <taxon>Alveolata</taxon>
        <taxon>Dinophyceae</taxon>
        <taxon>Suessiales</taxon>
        <taxon>Symbiodiniaceae</taxon>
        <taxon>Effrenium</taxon>
    </lineage>
</organism>
<keyword evidence="2" id="KW-1133">Transmembrane helix</keyword>
<keyword evidence="2" id="KW-0472">Membrane</keyword>
<evidence type="ECO:0000256" key="1">
    <source>
        <dbReference type="SAM" id="MobiDB-lite"/>
    </source>
</evidence>
<feature type="transmembrane region" description="Helical" evidence="2">
    <location>
        <begin position="248"/>
        <end position="270"/>
    </location>
</feature>
<evidence type="ECO:0000256" key="2">
    <source>
        <dbReference type="SAM" id="Phobius"/>
    </source>
</evidence>
<proteinExistence type="predicted"/>
<keyword evidence="4" id="KW-1185">Reference proteome</keyword>
<dbReference type="AlphaFoldDB" id="A0AA36IN38"/>
<dbReference type="InterPro" id="IPR036034">
    <property type="entry name" value="PDZ_sf"/>
</dbReference>
<comment type="caution">
    <text evidence="3">The sequence shown here is derived from an EMBL/GenBank/DDBJ whole genome shotgun (WGS) entry which is preliminary data.</text>
</comment>
<evidence type="ECO:0000313" key="3">
    <source>
        <dbReference type="EMBL" id="CAJ1390856.1"/>
    </source>
</evidence>
<accession>A0AA36IN38</accession>
<dbReference type="Proteomes" id="UP001178507">
    <property type="component" value="Unassembled WGS sequence"/>
</dbReference>
<feature type="compositionally biased region" description="Pro residues" evidence="1">
    <location>
        <begin position="552"/>
        <end position="567"/>
    </location>
</feature>
<name>A0AA36IN38_9DINO</name>
<dbReference type="SUPFAM" id="SSF50156">
    <property type="entry name" value="PDZ domain-like"/>
    <property type="match status" value="1"/>
</dbReference>
<feature type="region of interest" description="Disordered" evidence="1">
    <location>
        <begin position="297"/>
        <end position="329"/>
    </location>
</feature>